<dbReference type="InterPro" id="IPR011701">
    <property type="entry name" value="MFS"/>
</dbReference>
<comment type="subcellular location">
    <subcellularLocation>
        <location evidence="1">Cell membrane</location>
        <topology evidence="1">Multi-pass membrane protein</topology>
    </subcellularLocation>
</comment>
<protein>
    <submittedName>
        <fullName evidence="8">Putative MFS family arabinose efflux permease</fullName>
    </submittedName>
</protein>
<keyword evidence="9" id="KW-1185">Reference proteome</keyword>
<keyword evidence="4 6" id="KW-1133">Transmembrane helix</keyword>
<feature type="transmembrane region" description="Helical" evidence="6">
    <location>
        <begin position="380"/>
        <end position="401"/>
    </location>
</feature>
<dbReference type="EMBL" id="SGWV01000008">
    <property type="protein sequence ID" value="RZS56578.1"/>
    <property type="molecule type" value="Genomic_DNA"/>
</dbReference>
<dbReference type="AlphaFoldDB" id="A0A4Q7LRX9"/>
<feature type="domain" description="Major facilitator superfamily (MFS) profile" evidence="7">
    <location>
        <begin position="20"/>
        <end position="431"/>
    </location>
</feature>
<keyword evidence="3 6" id="KW-0812">Transmembrane</keyword>
<feature type="transmembrane region" description="Helical" evidence="6">
    <location>
        <begin position="61"/>
        <end position="81"/>
    </location>
</feature>
<dbReference type="OrthoDB" id="8520784at2"/>
<feature type="transmembrane region" description="Helical" evidence="6">
    <location>
        <begin position="23"/>
        <end position="41"/>
    </location>
</feature>
<dbReference type="Proteomes" id="UP000293433">
    <property type="component" value="Unassembled WGS sequence"/>
</dbReference>
<comment type="caution">
    <text evidence="8">The sequence shown here is derived from an EMBL/GenBank/DDBJ whole genome shotgun (WGS) entry which is preliminary data.</text>
</comment>
<dbReference type="GO" id="GO:0022857">
    <property type="term" value="F:transmembrane transporter activity"/>
    <property type="evidence" value="ECO:0007669"/>
    <property type="project" value="InterPro"/>
</dbReference>
<feature type="transmembrane region" description="Helical" evidence="6">
    <location>
        <begin position="251"/>
        <end position="269"/>
    </location>
</feature>
<organism evidence="8 9">
    <name type="scientific">Sphaerotilus mobilis</name>
    <dbReference type="NCBI Taxonomy" id="47994"/>
    <lineage>
        <taxon>Bacteria</taxon>
        <taxon>Pseudomonadati</taxon>
        <taxon>Pseudomonadota</taxon>
        <taxon>Betaproteobacteria</taxon>
        <taxon>Burkholderiales</taxon>
        <taxon>Sphaerotilaceae</taxon>
        <taxon>Sphaerotilus</taxon>
    </lineage>
</organism>
<evidence type="ECO:0000256" key="1">
    <source>
        <dbReference type="ARBA" id="ARBA00004651"/>
    </source>
</evidence>
<proteinExistence type="predicted"/>
<dbReference type="RefSeq" id="WP_130481033.1">
    <property type="nucleotide sequence ID" value="NZ_SGWV01000008.1"/>
</dbReference>
<evidence type="ECO:0000256" key="2">
    <source>
        <dbReference type="ARBA" id="ARBA00022475"/>
    </source>
</evidence>
<dbReference type="InterPro" id="IPR036259">
    <property type="entry name" value="MFS_trans_sf"/>
</dbReference>
<evidence type="ECO:0000256" key="4">
    <source>
        <dbReference type="ARBA" id="ARBA00022989"/>
    </source>
</evidence>
<sequence>MTSIAAADALGNPAAILRRDARTIGLVGLVHGTSHFFHLLLPPLFPHFMREFGLSYSQLGLLVTVFFVISGVGQALSGFLVDRIGARPALMGALACFVAAALLAAGAEGYGGLLLASAMAGLGNAPFHPVDFTILNRRVSTPRLGHAYSVHGISGNLGWALSPIFSTELFALTGSLRWTYAAVAMVALLVLAIVWWRRDDLDDRAALRRSVEPAQGAVPAGGQAGAQASAHASAQAEGASASTFGFLRLPSVWLCFSFLFFTTSALAAIQSFASPALQLLHGVPLRWSAWVVSAYMVCGALGMVAGGFLLARAERLEPLIARALMLAGSFLVLAAMPWVPGWLALALVAAAGIGTGLAGPSRDMLIRRAAPPGASGRVYGLVYSGLDLGFSVAAPIFGWLLDRGQPAGVLLGSALALVAAVVASALVGRHTARGAASRAPASA</sequence>
<evidence type="ECO:0000313" key="9">
    <source>
        <dbReference type="Proteomes" id="UP000293433"/>
    </source>
</evidence>
<dbReference type="PANTHER" id="PTHR43124">
    <property type="entry name" value="PURINE EFFLUX PUMP PBUE"/>
    <property type="match status" value="1"/>
</dbReference>
<dbReference type="InterPro" id="IPR020846">
    <property type="entry name" value="MFS_dom"/>
</dbReference>
<accession>A0A4Q7LRX9</accession>
<gene>
    <name evidence="8" type="ORF">EV685_1127</name>
</gene>
<evidence type="ECO:0000256" key="6">
    <source>
        <dbReference type="SAM" id="Phobius"/>
    </source>
</evidence>
<evidence type="ECO:0000313" key="8">
    <source>
        <dbReference type="EMBL" id="RZS56578.1"/>
    </source>
</evidence>
<dbReference type="PROSITE" id="PS50850">
    <property type="entry name" value="MFS"/>
    <property type="match status" value="1"/>
</dbReference>
<feature type="transmembrane region" description="Helical" evidence="6">
    <location>
        <begin position="319"/>
        <end position="336"/>
    </location>
</feature>
<keyword evidence="2" id="KW-1003">Cell membrane</keyword>
<dbReference type="SUPFAM" id="SSF103473">
    <property type="entry name" value="MFS general substrate transporter"/>
    <property type="match status" value="1"/>
</dbReference>
<feature type="transmembrane region" description="Helical" evidence="6">
    <location>
        <begin position="407"/>
        <end position="428"/>
    </location>
</feature>
<feature type="transmembrane region" description="Helical" evidence="6">
    <location>
        <begin position="88"/>
        <end position="107"/>
    </location>
</feature>
<feature type="transmembrane region" description="Helical" evidence="6">
    <location>
        <begin position="289"/>
        <end position="310"/>
    </location>
</feature>
<dbReference type="PANTHER" id="PTHR43124:SF3">
    <property type="entry name" value="CHLORAMPHENICOL EFFLUX PUMP RV0191"/>
    <property type="match status" value="1"/>
</dbReference>
<feature type="transmembrane region" description="Helical" evidence="6">
    <location>
        <begin position="342"/>
        <end position="359"/>
    </location>
</feature>
<feature type="transmembrane region" description="Helical" evidence="6">
    <location>
        <begin position="178"/>
        <end position="196"/>
    </location>
</feature>
<dbReference type="InterPro" id="IPR050189">
    <property type="entry name" value="MFS_Efflux_Transporters"/>
</dbReference>
<dbReference type="GO" id="GO:0005886">
    <property type="term" value="C:plasma membrane"/>
    <property type="evidence" value="ECO:0007669"/>
    <property type="project" value="UniProtKB-SubCell"/>
</dbReference>
<dbReference type="Gene3D" id="1.20.1250.20">
    <property type="entry name" value="MFS general substrate transporter like domains"/>
    <property type="match status" value="2"/>
</dbReference>
<evidence type="ECO:0000256" key="5">
    <source>
        <dbReference type="ARBA" id="ARBA00023136"/>
    </source>
</evidence>
<reference evidence="8 9" key="1">
    <citation type="submission" date="2019-02" db="EMBL/GenBank/DDBJ databases">
        <title>Genomic Encyclopedia of Type Strains, Phase IV (KMG-IV): sequencing the most valuable type-strain genomes for metagenomic binning, comparative biology and taxonomic classification.</title>
        <authorList>
            <person name="Goeker M."/>
        </authorList>
    </citation>
    <scope>NUCLEOTIDE SEQUENCE [LARGE SCALE GENOMIC DNA]</scope>
    <source>
        <strain evidence="8 9">DSM 10617</strain>
    </source>
</reference>
<keyword evidence="5 6" id="KW-0472">Membrane</keyword>
<evidence type="ECO:0000259" key="7">
    <source>
        <dbReference type="PROSITE" id="PS50850"/>
    </source>
</evidence>
<dbReference type="Pfam" id="PF07690">
    <property type="entry name" value="MFS_1"/>
    <property type="match status" value="1"/>
</dbReference>
<evidence type="ECO:0000256" key="3">
    <source>
        <dbReference type="ARBA" id="ARBA00022692"/>
    </source>
</evidence>
<name>A0A4Q7LRX9_9BURK</name>